<reference evidence="1" key="1">
    <citation type="submission" date="2019-04" db="EMBL/GenBank/DDBJ databases">
        <title>Microbes associate with the intestines of laboratory mice.</title>
        <authorList>
            <person name="Navarre W."/>
            <person name="Wong E."/>
            <person name="Huang K."/>
            <person name="Tropini C."/>
            <person name="Ng K."/>
            <person name="Yu B."/>
        </authorList>
    </citation>
    <scope>NUCLEOTIDE SEQUENCE</scope>
    <source>
        <strain evidence="1">NM09_H32</strain>
    </source>
</reference>
<gene>
    <name evidence="1" type="ORF">E5336_03900</name>
</gene>
<dbReference type="Proteomes" id="UP000308836">
    <property type="component" value="Unassembled WGS sequence"/>
</dbReference>
<dbReference type="EMBL" id="SRYG01000006">
    <property type="protein sequence ID" value="TGY66446.1"/>
    <property type="molecule type" value="Genomic_DNA"/>
</dbReference>
<name>A0AC61R8R8_9FIRM</name>
<evidence type="ECO:0000313" key="1">
    <source>
        <dbReference type="EMBL" id="TGY66446.1"/>
    </source>
</evidence>
<comment type="caution">
    <text evidence="1">The sequence shown here is derived from an EMBL/GenBank/DDBJ whole genome shotgun (WGS) entry which is preliminary data.</text>
</comment>
<accession>A0AC61R8R8</accession>
<proteinExistence type="predicted"/>
<protein>
    <submittedName>
        <fullName evidence="1">Iron ABC transporter permease</fullName>
    </submittedName>
</protein>
<evidence type="ECO:0000313" key="2">
    <source>
        <dbReference type="Proteomes" id="UP000308836"/>
    </source>
</evidence>
<keyword evidence="2" id="KW-1185">Reference proteome</keyword>
<organism evidence="1 2">
    <name type="scientific">Dubosiella muris</name>
    <dbReference type="NCBI Taxonomy" id="3038133"/>
    <lineage>
        <taxon>Bacteria</taxon>
        <taxon>Bacillati</taxon>
        <taxon>Bacillota</taxon>
        <taxon>Erysipelotrichia</taxon>
        <taxon>Erysipelotrichales</taxon>
        <taxon>Erysipelotrichaceae</taxon>
        <taxon>Dubosiella</taxon>
    </lineage>
</organism>
<sequence length="335" mass="34649">MRKTVKIKPAFYMIVICIAVVFAAILSVFLGSTKIPVLEVLQALVSPDGTSHAHLAVLELRIPRTIGDLLVGAALACAGAMMQGVTRNPLADCGLLGINAGASFALALCLGVFSTMDFGWSVLASMAGATVAALLVFGSMRVGRRPFDTGRLVLAGLAVSMLFTSLAQAISLFTNTGQDLAFWSAGGVAGIRMEQLKIVGPILLAGLVWGLLLAKKVAVLSLGEEVAQGLGVPVKRATLQCLAAVLLMAACSVALAGPIAFVGLLVPYIARFWIGPSYETLIPASMVTGALFMVVADLISRVVNAPSETPVGLIFAIIGVPVFVALARKGGRGFE</sequence>